<reference evidence="1 2" key="1">
    <citation type="submission" date="2018-11" db="EMBL/GenBank/DDBJ databases">
        <title>Tabrizicola sp. isolated from sediment of alpine lake.</title>
        <authorList>
            <person name="Liu Z."/>
        </authorList>
    </citation>
    <scope>NUCLEOTIDE SEQUENCE [LARGE SCALE GENOMIC DNA]</scope>
    <source>
        <strain evidence="1 2">DRYC-M-16</strain>
    </source>
</reference>
<proteinExistence type="predicted"/>
<comment type="caution">
    <text evidence="1">The sequence shown here is derived from an EMBL/GenBank/DDBJ whole genome shotgun (WGS) entry which is preliminary data.</text>
</comment>
<dbReference type="InterPro" id="IPR006311">
    <property type="entry name" value="TAT_signal"/>
</dbReference>
<accession>A0ABY2KR27</accession>
<gene>
    <name evidence="1" type="ORF">EEB11_03365</name>
</gene>
<keyword evidence="2" id="KW-1185">Reference proteome</keyword>
<dbReference type="Proteomes" id="UP000297741">
    <property type="component" value="Unassembled WGS sequence"/>
</dbReference>
<protein>
    <submittedName>
        <fullName evidence="1">Uncharacterized protein</fullName>
    </submittedName>
</protein>
<sequence length="121" mass="12495">MPIARIRAVTRRAFLAWFVVLAMVCVWTGAPQAPLMLPQVVAQAGLSLTPAPDLAATQIKPSLVQRATDERFATDPDAALGLPPAGTPGVPPLGAHAALAAGTMVLARGHARPEPRAPPVV</sequence>
<organism evidence="1 2">
    <name type="scientific">Pseudotabrizicola sediminis</name>
    <dbReference type="NCBI Taxonomy" id="2486418"/>
    <lineage>
        <taxon>Bacteria</taxon>
        <taxon>Pseudomonadati</taxon>
        <taxon>Pseudomonadota</taxon>
        <taxon>Alphaproteobacteria</taxon>
        <taxon>Rhodobacterales</taxon>
        <taxon>Paracoccaceae</taxon>
        <taxon>Pseudotabrizicola</taxon>
    </lineage>
</organism>
<dbReference type="EMBL" id="RPEM01000002">
    <property type="protein sequence ID" value="TGD44631.1"/>
    <property type="molecule type" value="Genomic_DNA"/>
</dbReference>
<evidence type="ECO:0000313" key="1">
    <source>
        <dbReference type="EMBL" id="TGD44631.1"/>
    </source>
</evidence>
<dbReference type="PROSITE" id="PS51318">
    <property type="entry name" value="TAT"/>
    <property type="match status" value="1"/>
</dbReference>
<dbReference type="RefSeq" id="WP_135429007.1">
    <property type="nucleotide sequence ID" value="NZ_RPEM01000002.1"/>
</dbReference>
<evidence type="ECO:0000313" key="2">
    <source>
        <dbReference type="Proteomes" id="UP000297741"/>
    </source>
</evidence>
<name>A0ABY2KR27_9RHOB</name>